<evidence type="ECO:0000313" key="5">
    <source>
        <dbReference type="RefSeq" id="XP_005744169.1"/>
    </source>
</evidence>
<dbReference type="InterPro" id="IPR025715">
    <property type="entry name" value="FoP_C"/>
</dbReference>
<gene>
    <name evidence="4 5 6 7 8" type="primary">LOC102213131</name>
</gene>
<evidence type="ECO:0000256" key="1">
    <source>
        <dbReference type="ARBA" id="ARBA00022884"/>
    </source>
</evidence>
<organism evidence="3 8">
    <name type="scientific">Pundamilia nyererei</name>
    <dbReference type="NCBI Taxonomy" id="303518"/>
    <lineage>
        <taxon>Eukaryota</taxon>
        <taxon>Metazoa</taxon>
        <taxon>Chordata</taxon>
        <taxon>Craniata</taxon>
        <taxon>Vertebrata</taxon>
        <taxon>Euteleostomi</taxon>
        <taxon>Actinopterygii</taxon>
        <taxon>Neopterygii</taxon>
        <taxon>Teleostei</taxon>
        <taxon>Neoteleostei</taxon>
        <taxon>Acanthomorphata</taxon>
        <taxon>Ovalentaria</taxon>
        <taxon>Cichlomorphae</taxon>
        <taxon>Cichliformes</taxon>
        <taxon>Cichlidae</taxon>
        <taxon>African cichlids</taxon>
        <taxon>Pseudocrenilabrinae</taxon>
        <taxon>Haplochromini</taxon>
        <taxon>Pundamilia</taxon>
    </lineage>
</organism>
<feature type="domain" description="Chromatin target of PRMT1 protein C-terminal" evidence="2">
    <location>
        <begin position="112"/>
        <end position="201"/>
    </location>
</feature>
<evidence type="ECO:0000313" key="8">
    <source>
        <dbReference type="RefSeq" id="XP_005744172.1"/>
    </source>
</evidence>
<dbReference type="RefSeq" id="XP_005744170.1">
    <property type="nucleotide sequence ID" value="XM_005744113.1"/>
</dbReference>
<evidence type="ECO:0000313" key="4">
    <source>
        <dbReference type="RefSeq" id="XP_005744168.1"/>
    </source>
</evidence>
<proteinExistence type="predicted"/>
<name>A0A9Y3RUY7_9CICH</name>
<dbReference type="Proteomes" id="UP000695023">
    <property type="component" value="Unplaced"/>
</dbReference>
<sequence>MESSEPGSFRPRGTSTVSLHERFSRVLVEQQTCSRLHQRASAALPVVLLMKSAPLSLLLPQAAGSSERAEHRHLRRKRSVWTRLGWQRVTRRPSASAHQGFWSFMNKYRWRARVGSTCRRAVGLSGRLGRRSQLRPLTSGRRRRGVKLRIGGATISKGRGGSRKVVPTKKQLDAELDDYMSMSRSRLDKQLDDYMSMSRSRLDAELDEYMSMAGQPQPLWD</sequence>
<dbReference type="RefSeq" id="XP_005744172.1">
    <property type="nucleotide sequence ID" value="XM_005744115.2"/>
</dbReference>
<dbReference type="RefSeq" id="XP_005744168.1">
    <property type="nucleotide sequence ID" value="XM_005744111.2"/>
</dbReference>
<dbReference type="Pfam" id="PF13865">
    <property type="entry name" value="FoP_duplication"/>
    <property type="match status" value="1"/>
</dbReference>
<evidence type="ECO:0000313" key="6">
    <source>
        <dbReference type="RefSeq" id="XP_005744170.1"/>
    </source>
</evidence>
<evidence type="ECO:0000313" key="7">
    <source>
        <dbReference type="RefSeq" id="XP_005744171.1"/>
    </source>
</evidence>
<keyword evidence="1" id="KW-0694">RNA-binding</keyword>
<keyword evidence="3" id="KW-1185">Reference proteome</keyword>
<protein>
    <submittedName>
        <fullName evidence="4 5">Uncharacterized protein LOC102213131</fullName>
    </submittedName>
</protein>
<dbReference type="RefSeq" id="XP_005744171.1">
    <property type="nucleotide sequence ID" value="XM_005744114.2"/>
</dbReference>
<dbReference type="GeneID" id="102213131"/>
<reference evidence="4 5" key="1">
    <citation type="submission" date="2025-04" db="UniProtKB">
        <authorList>
            <consortium name="RefSeq"/>
        </authorList>
    </citation>
    <scope>IDENTIFICATION</scope>
</reference>
<dbReference type="RefSeq" id="XP_005744169.1">
    <property type="nucleotide sequence ID" value="XM_005744112.2"/>
</dbReference>
<evidence type="ECO:0000259" key="2">
    <source>
        <dbReference type="SMART" id="SM01218"/>
    </source>
</evidence>
<dbReference type="SMART" id="SM01218">
    <property type="entry name" value="FoP_duplication"/>
    <property type="match status" value="1"/>
</dbReference>
<dbReference type="GO" id="GO:0003723">
    <property type="term" value="F:RNA binding"/>
    <property type="evidence" value="ECO:0007669"/>
    <property type="project" value="UniProtKB-KW"/>
</dbReference>
<accession>A0A9Y3RUY7</accession>
<evidence type="ECO:0000313" key="3">
    <source>
        <dbReference type="Proteomes" id="UP000695023"/>
    </source>
</evidence>
<dbReference type="AlphaFoldDB" id="A0A9Y3RUY7"/>